<feature type="active site" description="Proton donor/acceptor" evidence="3">
    <location>
        <position position="958"/>
    </location>
</feature>
<dbReference type="AlphaFoldDB" id="A0A2C9VRT9"/>
<dbReference type="PANTHER" id="PTHR12415">
    <property type="entry name" value="TYROSYL-DNA PHOSPHODIESTERASE 1"/>
    <property type="match status" value="1"/>
</dbReference>
<keyword evidence="2" id="KW-0378">Hydrolase</keyword>
<dbReference type="EMBL" id="CM004392">
    <property type="protein sequence ID" value="OAY48069.1"/>
    <property type="molecule type" value="Genomic_DNA"/>
</dbReference>
<feature type="domain" description="FHA" evidence="6">
    <location>
        <begin position="76"/>
        <end position="166"/>
    </location>
</feature>
<dbReference type="Pfam" id="PF08797">
    <property type="entry name" value="HIRAN"/>
    <property type="match status" value="1"/>
</dbReference>
<comment type="caution">
    <text evidence="7">The sequence shown here is derived from an EMBL/GenBank/DDBJ whole genome shotgun (WGS) entry which is preliminary data.</text>
</comment>
<dbReference type="InterPro" id="IPR014905">
    <property type="entry name" value="HIRAN"/>
</dbReference>
<dbReference type="PANTHER" id="PTHR12415:SF3">
    <property type="entry name" value="OS04G0403400 PROTEIN"/>
    <property type="match status" value="1"/>
</dbReference>
<organism evidence="7 8">
    <name type="scientific">Manihot esculenta</name>
    <name type="common">Cassava</name>
    <name type="synonym">Jatropha manihot</name>
    <dbReference type="NCBI Taxonomy" id="3983"/>
    <lineage>
        <taxon>Eukaryota</taxon>
        <taxon>Viridiplantae</taxon>
        <taxon>Streptophyta</taxon>
        <taxon>Embryophyta</taxon>
        <taxon>Tracheophyta</taxon>
        <taxon>Spermatophyta</taxon>
        <taxon>Magnoliopsida</taxon>
        <taxon>eudicotyledons</taxon>
        <taxon>Gunneridae</taxon>
        <taxon>Pentapetalae</taxon>
        <taxon>rosids</taxon>
        <taxon>fabids</taxon>
        <taxon>Malpighiales</taxon>
        <taxon>Euphorbiaceae</taxon>
        <taxon>Crotonoideae</taxon>
        <taxon>Manihoteae</taxon>
        <taxon>Manihot</taxon>
    </lineage>
</organism>
<evidence type="ECO:0000256" key="3">
    <source>
        <dbReference type="PIRSR" id="PIRSR610347-1"/>
    </source>
</evidence>
<feature type="active site" description="Nucleophile" evidence="3">
    <location>
        <position position="538"/>
    </location>
</feature>
<dbReference type="Pfam" id="PF06087">
    <property type="entry name" value="Tyr-DNA_phospho"/>
    <property type="match status" value="2"/>
</dbReference>
<dbReference type="Gene3D" id="2.60.200.20">
    <property type="match status" value="1"/>
</dbReference>
<dbReference type="STRING" id="3983.A0A2C9VRT9"/>
<dbReference type="GO" id="GO:0005634">
    <property type="term" value="C:nucleus"/>
    <property type="evidence" value="ECO:0007669"/>
    <property type="project" value="InterPro"/>
</dbReference>
<evidence type="ECO:0000313" key="7">
    <source>
        <dbReference type="EMBL" id="OAY48069.1"/>
    </source>
</evidence>
<evidence type="ECO:0000256" key="1">
    <source>
        <dbReference type="ARBA" id="ARBA00022723"/>
    </source>
</evidence>
<evidence type="ECO:0000256" key="5">
    <source>
        <dbReference type="PIRSR" id="PIRSR610347-3"/>
    </source>
</evidence>
<keyword evidence="8" id="KW-1185">Reference proteome</keyword>
<proteinExistence type="predicted"/>
<dbReference type="GO" id="GO:0016818">
    <property type="term" value="F:hydrolase activity, acting on acid anhydrides, in phosphorus-containing anhydrides"/>
    <property type="evidence" value="ECO:0007669"/>
    <property type="project" value="InterPro"/>
</dbReference>
<dbReference type="GO" id="GO:0008081">
    <property type="term" value="F:phosphoric diester hydrolase activity"/>
    <property type="evidence" value="ECO:0007669"/>
    <property type="project" value="InterPro"/>
</dbReference>
<dbReference type="InterPro" id="IPR000253">
    <property type="entry name" value="FHA_dom"/>
</dbReference>
<protein>
    <recommendedName>
        <fullName evidence="6">FHA domain-containing protein</fullName>
    </recommendedName>
</protein>
<evidence type="ECO:0000259" key="6">
    <source>
        <dbReference type="PROSITE" id="PS50006"/>
    </source>
</evidence>
<name>A0A2C9VRT9_MANES</name>
<sequence length="1131" mass="126177">MKDAMLSSTITNKRTGIAQEEEDDPLLRISISSHSRKKPKLITKSALVHLQFFHVPLVSPAGLTVNVIRLEPGRPYTFGRSRTHSDCDFFFNDRRVSKQHCQILFDSVHRKIYILDGALFGIRTSVVAEFRRRLICYDQLEGEDKESVDSSIKVSLNGVFVNGIKVKRGMVKELCTGDEIMLACSNEGVCSSGVQIGFAIQGVVFKEEIVIGSNEVHLERIKLFGRTASMRHSQGSVSSGNRNKRVFAAHENEVMPQGYAISGLKSGGIVGRAKFLSNKCRQIMQSDDPICCIKQCVLSDFRMIISDPKSKLNCRTRVVPFDKGKFPVGDELMVNGAGQDIHIAQEVQPCENSRVGQDMHVNKDKCETKCFCCGSDSLFLKGTSGIYSEGGSERYSSLNSVGKVNSPDPSDVQTNCQPPGTGKKFYLNRLHFMDHGSFSHQNVISLPELLHPIKSITRIFIATFTSDILWFLSYCEIPCHLPVTIACHNSERCWSANPDKRISMPYSSFPNLVVVFPPFPEAIAFGNDRSRQGIGCHHPKLLVLQRENSIRVIITSANLVSNQWNNVTNTVWWQDFPIRSTPDLSSLFIRLSNGETNPGSGYDFAAQLAGFMASLLIDVPSQAHWILELTKYNFEGAMGYLVASVPGIHSCRPPYASQYALESIDEKFLGLVEESVVGLSHLFRTAADTNGALLKRLAAFLGRSCETAYGIEIVLRRNNNVPADVNAVSILVPNPDQFSEGDCVQLGFLPRYVAKWVSPLWDSGFFIFSGFIHPKEALAAALGGSNMRVQLILQVSQGPNFPDMMRMMLPEHVIAFSSLIASIQRCTGLWRLQEVLDQYKWPEMEQSDFIYGSSSIGSVNAQFLATFSAATGKRSVQFFDSEESDPEWGCWTGSQESKNPSIGIIFPTIERVKKACNGILPSRRILCFSEKTWQRLRTLDILHDAVPHPYDRVGHPMHAKVARRRFQSKIDASSFGWVYCGSHNFSAAAWGRLIPCPSGQKSNEPGKTNSSLGLRLHVSNYELGIVFVFPPWRKGVANKNHFNLDDVVLPFNVPAPKYGPTDRPATMQAMREALTEHIGKQGEKIVESTNLEEMIEEIPEEEEEVVEATHYVVEEKEEEKAYAEMLWSQNC</sequence>
<dbReference type="GO" id="GO:0003676">
    <property type="term" value="F:nucleic acid binding"/>
    <property type="evidence" value="ECO:0007669"/>
    <property type="project" value="InterPro"/>
</dbReference>
<dbReference type="CDD" id="cd09122">
    <property type="entry name" value="PLDc_Tdp1_1"/>
    <property type="match status" value="1"/>
</dbReference>
<feature type="site" description="Interaction with DNA" evidence="5">
    <location>
        <position position="986"/>
    </location>
</feature>
<evidence type="ECO:0000313" key="8">
    <source>
        <dbReference type="Proteomes" id="UP000091857"/>
    </source>
</evidence>
<dbReference type="SUPFAM" id="SSF49879">
    <property type="entry name" value="SMAD/FHA domain"/>
    <property type="match status" value="1"/>
</dbReference>
<dbReference type="Proteomes" id="UP000091857">
    <property type="component" value="Chromosome 6"/>
</dbReference>
<feature type="binding site" evidence="4">
    <location>
        <position position="540"/>
    </location>
    <ligand>
        <name>substrate</name>
    </ligand>
</feature>
<dbReference type="GO" id="GO:0008270">
    <property type="term" value="F:zinc ion binding"/>
    <property type="evidence" value="ECO:0007669"/>
    <property type="project" value="InterPro"/>
</dbReference>
<accession>A0A2C9VRT9</accession>
<keyword evidence="1" id="KW-0479">Metal-binding</keyword>
<dbReference type="CDD" id="cd00060">
    <property type="entry name" value="FHA"/>
    <property type="match status" value="1"/>
</dbReference>
<dbReference type="CDD" id="cd09123">
    <property type="entry name" value="PLDc_Tdp1_2"/>
    <property type="match status" value="1"/>
</dbReference>
<gene>
    <name evidence="7" type="ORF">MANES_06G128800v8</name>
</gene>
<dbReference type="InterPro" id="IPR008984">
    <property type="entry name" value="SMAD_FHA_dom_sf"/>
</dbReference>
<dbReference type="InterPro" id="IPR010347">
    <property type="entry name" value="Tdp1"/>
</dbReference>
<dbReference type="Gene3D" id="3.30.870.10">
    <property type="entry name" value="Endonuclease Chain A"/>
    <property type="match status" value="2"/>
</dbReference>
<dbReference type="OrthoDB" id="47785at2759"/>
<dbReference type="GO" id="GO:0006281">
    <property type="term" value="P:DNA repair"/>
    <property type="evidence" value="ECO:0007669"/>
    <property type="project" value="InterPro"/>
</dbReference>
<dbReference type="Gramene" id="Manes.06G128800.1.v8.1">
    <property type="protein sequence ID" value="Manes.06G128800.1.v8.1.CDS"/>
    <property type="gene ID" value="Manes.06G128800.v8.1"/>
</dbReference>
<evidence type="ECO:0000256" key="4">
    <source>
        <dbReference type="PIRSR" id="PIRSR610347-2"/>
    </source>
</evidence>
<dbReference type="PROSITE" id="PS50006">
    <property type="entry name" value="FHA_DOMAIN"/>
    <property type="match status" value="1"/>
</dbReference>
<dbReference type="SUPFAM" id="SSF56024">
    <property type="entry name" value="Phospholipase D/nuclease"/>
    <property type="match status" value="2"/>
</dbReference>
<feature type="binding site" evidence="4">
    <location>
        <position position="960"/>
    </location>
    <ligand>
        <name>substrate</name>
    </ligand>
</feature>
<reference evidence="8" key="1">
    <citation type="journal article" date="2016" name="Nat. Biotechnol.">
        <title>Sequencing wild and cultivated cassava and related species reveals extensive interspecific hybridization and genetic diversity.</title>
        <authorList>
            <person name="Bredeson J.V."/>
            <person name="Lyons J.B."/>
            <person name="Prochnik S.E."/>
            <person name="Wu G.A."/>
            <person name="Ha C.M."/>
            <person name="Edsinger-Gonzales E."/>
            <person name="Grimwood J."/>
            <person name="Schmutz J."/>
            <person name="Rabbi I.Y."/>
            <person name="Egesi C."/>
            <person name="Nauluvula P."/>
            <person name="Lebot V."/>
            <person name="Ndunguru J."/>
            <person name="Mkamilo G."/>
            <person name="Bart R.S."/>
            <person name="Setter T.L."/>
            <person name="Gleadow R.M."/>
            <person name="Kulakow P."/>
            <person name="Ferguson M.E."/>
            <person name="Rounsley S."/>
            <person name="Rokhsar D.S."/>
        </authorList>
    </citation>
    <scope>NUCLEOTIDE SEQUENCE [LARGE SCALE GENOMIC DNA]</scope>
    <source>
        <strain evidence="8">cv. AM560-2</strain>
    </source>
</reference>
<dbReference type="Pfam" id="PF00498">
    <property type="entry name" value="FHA"/>
    <property type="match status" value="1"/>
</dbReference>
<dbReference type="Gene3D" id="3.30.70.2330">
    <property type="match status" value="1"/>
</dbReference>
<evidence type="ECO:0000256" key="2">
    <source>
        <dbReference type="ARBA" id="ARBA00022801"/>
    </source>
</evidence>